<dbReference type="AlphaFoldDB" id="A0A5J4W0K9"/>
<dbReference type="Proteomes" id="UP000324800">
    <property type="component" value="Unassembled WGS sequence"/>
</dbReference>
<dbReference type="PANTHER" id="PTHR28617">
    <property type="entry name" value="CILIA- AND FLAGELLA-ASSOCIATED PROTEIN 77"/>
    <property type="match status" value="1"/>
</dbReference>
<dbReference type="OrthoDB" id="532484at2759"/>
<dbReference type="Pfam" id="PF14825">
    <property type="entry name" value="CFAP77"/>
    <property type="match status" value="1"/>
</dbReference>
<dbReference type="InterPro" id="IPR029147">
    <property type="entry name" value="CFAP77"/>
</dbReference>
<evidence type="ECO:0000313" key="3">
    <source>
        <dbReference type="Proteomes" id="UP000324800"/>
    </source>
</evidence>
<evidence type="ECO:0008006" key="4">
    <source>
        <dbReference type="Google" id="ProtNLM"/>
    </source>
</evidence>
<reference evidence="2 3" key="1">
    <citation type="submission" date="2019-03" db="EMBL/GenBank/DDBJ databases">
        <title>Single cell metagenomics reveals metabolic interactions within the superorganism composed of flagellate Streblomastix strix and complex community of Bacteroidetes bacteria on its surface.</title>
        <authorList>
            <person name="Treitli S.C."/>
            <person name="Kolisko M."/>
            <person name="Husnik F."/>
            <person name="Keeling P."/>
            <person name="Hampl V."/>
        </authorList>
    </citation>
    <scope>NUCLEOTIDE SEQUENCE [LARGE SCALE GENOMIC DNA]</scope>
    <source>
        <strain evidence="2">ST1C</strain>
    </source>
</reference>
<protein>
    <recommendedName>
        <fullName evidence="4">Flagellar associated protein</fullName>
    </recommendedName>
</protein>
<evidence type="ECO:0000313" key="2">
    <source>
        <dbReference type="EMBL" id="KAA6388368.1"/>
    </source>
</evidence>
<feature type="compositionally biased region" description="Basic and acidic residues" evidence="1">
    <location>
        <begin position="251"/>
        <end position="272"/>
    </location>
</feature>
<feature type="region of interest" description="Disordered" evidence="1">
    <location>
        <begin position="230"/>
        <end position="272"/>
    </location>
</feature>
<name>A0A5J4W0K9_9EUKA</name>
<accession>A0A5J4W0K9</accession>
<feature type="compositionally biased region" description="Basic and acidic residues" evidence="1">
    <location>
        <begin position="230"/>
        <end position="239"/>
    </location>
</feature>
<gene>
    <name evidence="2" type="ORF">EZS28_016104</name>
</gene>
<comment type="caution">
    <text evidence="2">The sequence shown here is derived from an EMBL/GenBank/DDBJ whole genome shotgun (WGS) entry which is preliminary data.</text>
</comment>
<evidence type="ECO:0000256" key="1">
    <source>
        <dbReference type="SAM" id="MobiDB-lite"/>
    </source>
</evidence>
<proteinExistence type="predicted"/>
<dbReference type="PANTHER" id="PTHR28617:SF1">
    <property type="entry name" value="CILIA- AND FLAGELLA-ASSOCIATED PROTEIN 77"/>
    <property type="match status" value="1"/>
</dbReference>
<organism evidence="2 3">
    <name type="scientific">Streblomastix strix</name>
    <dbReference type="NCBI Taxonomy" id="222440"/>
    <lineage>
        <taxon>Eukaryota</taxon>
        <taxon>Metamonada</taxon>
        <taxon>Preaxostyla</taxon>
        <taxon>Oxymonadida</taxon>
        <taxon>Streblomastigidae</taxon>
        <taxon>Streblomastix</taxon>
    </lineage>
</organism>
<dbReference type="EMBL" id="SNRW01004012">
    <property type="protein sequence ID" value="KAA6388368.1"/>
    <property type="molecule type" value="Genomic_DNA"/>
</dbReference>
<sequence length="272" mass="31248">MDYDDESPVHLGNSVAHPLLRKNLLARVKVNSTKAIKGNETFGKPTHPKDHGVKGSLQWQVFPGTSPSSYERNFRALNKESAQLGVTTARGTYEYRKDHDFRLTPKTKTFVSHNPGVYDRNFTYGMQTDPDHTMKKLIRHGFGEQWLDTHAAIDERKRERARSLSPMSTNGRPVVVTNASHTQRGGLGTATKNAIQESEVALEEKDHKQAAASFRMRQFMDAPKRVDDRWDREPNRLQREYNQWNYPDYYTQREKRRSGVVDDGAHSDGEQY</sequence>